<dbReference type="KEGG" id="acaf:CA12_06750"/>
<dbReference type="PANTHER" id="PTHR48098">
    <property type="entry name" value="ENTEROCHELIN ESTERASE-RELATED"/>
    <property type="match status" value="1"/>
</dbReference>
<dbReference type="OrthoDB" id="9775130at2"/>
<sequence precursor="true">MLAAPLSAVLALALLPAAGPTPAPHQEAGAVPEGKVTDGVFADSAIYPGTLRRYSVYVPAQYDPKTPAALMVFQDGHNFVTKSGPFNVPGTFDRLIAAGEMPPTIAVMVDPGYSASQVQKELGGKAPEGRGWEVKIDGKTLRPGNRSIEYDTVTDDYVRYLNEELLPVALKGLKVSQDPELRAICGNSSGGICAFTAAWFTAGEQGGFNKVISHIGSFTGIRGGRGTGVPGGHEFPVMIRKTDPKPIRVALQDGSNDLSNDHGDWWLANQQMASALKYKEYDYETWWGEGGHSSQDAAPGFEERLQWLWRDWKDAAGK</sequence>
<protein>
    <submittedName>
        <fullName evidence="2">Enterobactin/ferric enterobactin esterase</fullName>
    </submittedName>
</protein>
<dbReference type="Proteomes" id="UP000318741">
    <property type="component" value="Chromosome"/>
</dbReference>
<accession>A0A517P5E2</accession>
<dbReference type="InterPro" id="IPR000801">
    <property type="entry name" value="Esterase-like"/>
</dbReference>
<evidence type="ECO:0000256" key="1">
    <source>
        <dbReference type="SAM" id="SignalP"/>
    </source>
</evidence>
<keyword evidence="3" id="KW-1185">Reference proteome</keyword>
<dbReference type="InterPro" id="IPR050583">
    <property type="entry name" value="Mycobacterial_A85_antigen"/>
</dbReference>
<dbReference type="EMBL" id="CP036265">
    <property type="protein sequence ID" value="QDT14600.1"/>
    <property type="molecule type" value="Genomic_DNA"/>
</dbReference>
<dbReference type="AlphaFoldDB" id="A0A517P5E2"/>
<feature type="chain" id="PRO_5021997691" evidence="1">
    <location>
        <begin position="24"/>
        <end position="318"/>
    </location>
</feature>
<feature type="signal peptide" evidence="1">
    <location>
        <begin position="1"/>
        <end position="23"/>
    </location>
</feature>
<dbReference type="Pfam" id="PF00756">
    <property type="entry name" value="Esterase"/>
    <property type="match status" value="1"/>
</dbReference>
<reference evidence="2 3" key="1">
    <citation type="submission" date="2019-02" db="EMBL/GenBank/DDBJ databases">
        <title>Deep-cultivation of Planctomycetes and their phenomic and genomic characterization uncovers novel biology.</title>
        <authorList>
            <person name="Wiegand S."/>
            <person name="Jogler M."/>
            <person name="Boedeker C."/>
            <person name="Pinto D."/>
            <person name="Vollmers J."/>
            <person name="Rivas-Marin E."/>
            <person name="Kohn T."/>
            <person name="Peeters S.H."/>
            <person name="Heuer A."/>
            <person name="Rast P."/>
            <person name="Oberbeckmann S."/>
            <person name="Bunk B."/>
            <person name="Jeske O."/>
            <person name="Meyerdierks A."/>
            <person name="Storesund J.E."/>
            <person name="Kallscheuer N."/>
            <person name="Luecker S."/>
            <person name="Lage O.M."/>
            <person name="Pohl T."/>
            <person name="Merkel B.J."/>
            <person name="Hornburger P."/>
            <person name="Mueller R.-W."/>
            <person name="Bruemmer F."/>
            <person name="Labrenz M."/>
            <person name="Spormann A.M."/>
            <person name="Op den Camp H."/>
            <person name="Overmann J."/>
            <person name="Amann R."/>
            <person name="Jetten M.S.M."/>
            <person name="Mascher T."/>
            <person name="Medema M.H."/>
            <person name="Devos D.P."/>
            <person name="Kaster A.-K."/>
            <person name="Ovreas L."/>
            <person name="Rohde M."/>
            <person name="Galperin M.Y."/>
            <person name="Jogler C."/>
        </authorList>
    </citation>
    <scope>NUCLEOTIDE SEQUENCE [LARGE SCALE GENOMIC DNA]</scope>
    <source>
        <strain evidence="2 3">CA12</strain>
    </source>
</reference>
<dbReference type="Gene3D" id="3.40.50.1820">
    <property type="entry name" value="alpha/beta hydrolase"/>
    <property type="match status" value="1"/>
</dbReference>
<dbReference type="PANTHER" id="PTHR48098:SF3">
    <property type="entry name" value="IRON(III) ENTEROBACTIN ESTERASE"/>
    <property type="match status" value="1"/>
</dbReference>
<proteinExistence type="predicted"/>
<evidence type="ECO:0000313" key="3">
    <source>
        <dbReference type="Proteomes" id="UP000318741"/>
    </source>
</evidence>
<dbReference type="RefSeq" id="WP_145357479.1">
    <property type="nucleotide sequence ID" value="NZ_CP036265.1"/>
</dbReference>
<evidence type="ECO:0000313" key="2">
    <source>
        <dbReference type="EMBL" id="QDT14600.1"/>
    </source>
</evidence>
<gene>
    <name evidence="2" type="ORF">CA12_06750</name>
</gene>
<keyword evidence="1" id="KW-0732">Signal</keyword>
<name>A0A517P5E2_9PLAN</name>
<organism evidence="2 3">
    <name type="scientific">Alienimonas californiensis</name>
    <dbReference type="NCBI Taxonomy" id="2527989"/>
    <lineage>
        <taxon>Bacteria</taxon>
        <taxon>Pseudomonadati</taxon>
        <taxon>Planctomycetota</taxon>
        <taxon>Planctomycetia</taxon>
        <taxon>Planctomycetales</taxon>
        <taxon>Planctomycetaceae</taxon>
        <taxon>Alienimonas</taxon>
    </lineage>
</organism>
<dbReference type="SUPFAM" id="SSF53474">
    <property type="entry name" value="alpha/beta-Hydrolases"/>
    <property type="match status" value="1"/>
</dbReference>
<dbReference type="InterPro" id="IPR029058">
    <property type="entry name" value="AB_hydrolase_fold"/>
</dbReference>